<dbReference type="EMBL" id="FQWH01000009">
    <property type="protein sequence ID" value="SHH35205.1"/>
    <property type="molecule type" value="Genomic_DNA"/>
</dbReference>
<evidence type="ECO:0000256" key="4">
    <source>
        <dbReference type="ARBA" id="ARBA00023136"/>
    </source>
</evidence>
<evidence type="ECO:0000256" key="1">
    <source>
        <dbReference type="ARBA" id="ARBA00004167"/>
    </source>
</evidence>
<proteinExistence type="predicted"/>
<keyword evidence="2 5" id="KW-0812">Transmembrane</keyword>
<keyword evidence="4 5" id="KW-0472">Membrane</keyword>
<evidence type="ECO:0000313" key="6">
    <source>
        <dbReference type="EMBL" id="SHH35205.1"/>
    </source>
</evidence>
<accession>A0A1M5S9R4</accession>
<gene>
    <name evidence="6" type="ORF">SAMN05444388_109173</name>
</gene>
<sequence>MKKKIDLLSEQSEYSKEILEKTPSWIISWGNSIFFIIIFILLVLTWVIKYPDIVVSEVEITSQNPPINIVSRTSGKLKELYFADGQFIKKGQWIAVIENSANTEDMKKIDSLLNLPFEELIVKIPQKLELGESQLYFNNLIKYISQYKFYKTYNPQLVGISSNKERINKVNNIQSDYNYQKEIAKKEYEFKKKDYLRYSELFEKGVISKSDFEKMQIELLQTENRYKSFSTNISNLESDKSLIKKDNAELILEKENQNIDYVTNISTAVQELKSQILNWKNKYLFEAPADGNINFFEVWKINQFVKNEQVLFTLVQSEKGSYFARGKMATVGSGKVKKGQEVIIKLANYPSEEYGYLQGKINKITTVTNSNYYFINISLDNGLITNQHIKIKPNNLVGQAEIITADLKLIERFVYILTKDLKQ</sequence>
<name>A0A1M5S9R4_FLAJO</name>
<evidence type="ECO:0000256" key="5">
    <source>
        <dbReference type="SAM" id="Phobius"/>
    </source>
</evidence>
<organism evidence="6 7">
    <name type="scientific">Flavobacterium johnsoniae</name>
    <name type="common">Cytophaga johnsonae</name>
    <dbReference type="NCBI Taxonomy" id="986"/>
    <lineage>
        <taxon>Bacteria</taxon>
        <taxon>Pseudomonadati</taxon>
        <taxon>Bacteroidota</taxon>
        <taxon>Flavobacteriia</taxon>
        <taxon>Flavobacteriales</taxon>
        <taxon>Flavobacteriaceae</taxon>
        <taxon>Flavobacterium</taxon>
    </lineage>
</organism>
<evidence type="ECO:0000256" key="2">
    <source>
        <dbReference type="ARBA" id="ARBA00022692"/>
    </source>
</evidence>
<keyword evidence="3 5" id="KW-1133">Transmembrane helix</keyword>
<evidence type="ECO:0000256" key="3">
    <source>
        <dbReference type="ARBA" id="ARBA00022989"/>
    </source>
</evidence>
<dbReference type="PANTHER" id="PTHR30386:SF26">
    <property type="entry name" value="TRANSPORT PROTEIN COMB"/>
    <property type="match status" value="1"/>
</dbReference>
<protein>
    <submittedName>
        <fullName evidence="6">Multidrug resistance efflux pump</fullName>
    </submittedName>
</protein>
<evidence type="ECO:0000313" key="7">
    <source>
        <dbReference type="Proteomes" id="UP000184112"/>
    </source>
</evidence>
<dbReference type="PANTHER" id="PTHR30386">
    <property type="entry name" value="MEMBRANE FUSION SUBUNIT OF EMRAB-TOLC MULTIDRUG EFFLUX PUMP"/>
    <property type="match status" value="1"/>
</dbReference>
<dbReference type="RefSeq" id="WP_073410412.1">
    <property type="nucleotide sequence ID" value="NZ_FQWH01000009.1"/>
</dbReference>
<feature type="transmembrane region" description="Helical" evidence="5">
    <location>
        <begin position="25"/>
        <end position="48"/>
    </location>
</feature>
<dbReference type="Proteomes" id="UP000184112">
    <property type="component" value="Unassembled WGS sequence"/>
</dbReference>
<reference evidence="6 7" key="1">
    <citation type="submission" date="2016-11" db="EMBL/GenBank/DDBJ databases">
        <authorList>
            <person name="Jaros S."/>
            <person name="Januszkiewicz K."/>
            <person name="Wedrychowicz H."/>
        </authorList>
    </citation>
    <scope>NUCLEOTIDE SEQUENCE [LARGE SCALE GENOMIC DNA]</scope>
    <source>
        <strain evidence="6 7">DSM 6792</strain>
    </source>
</reference>
<dbReference type="InterPro" id="IPR050739">
    <property type="entry name" value="MFP"/>
</dbReference>
<comment type="subcellular location">
    <subcellularLocation>
        <location evidence="1">Membrane</location>
        <topology evidence="1">Single-pass membrane protein</topology>
    </subcellularLocation>
</comment>
<dbReference type="GO" id="GO:0016020">
    <property type="term" value="C:membrane"/>
    <property type="evidence" value="ECO:0007669"/>
    <property type="project" value="UniProtKB-SubCell"/>
</dbReference>
<dbReference type="AlphaFoldDB" id="A0A1M5S9R4"/>